<feature type="transmembrane region" description="Helical" evidence="2">
    <location>
        <begin position="282"/>
        <end position="303"/>
    </location>
</feature>
<feature type="transmembrane region" description="Helical" evidence="2">
    <location>
        <begin position="117"/>
        <end position="139"/>
    </location>
</feature>
<protein>
    <submittedName>
        <fullName evidence="3">Uncharacterized protein</fullName>
    </submittedName>
</protein>
<dbReference type="eggNOG" id="KOG4821">
    <property type="taxonomic scope" value="Eukaryota"/>
</dbReference>
<evidence type="ECO:0000256" key="2">
    <source>
        <dbReference type="SAM" id="Phobius"/>
    </source>
</evidence>
<feature type="transmembrane region" description="Helical" evidence="2">
    <location>
        <begin position="323"/>
        <end position="345"/>
    </location>
</feature>
<feature type="transmembrane region" description="Helical" evidence="2">
    <location>
        <begin position="88"/>
        <end position="105"/>
    </location>
</feature>
<proteinExistence type="predicted"/>
<keyword evidence="2" id="KW-0812">Transmembrane</keyword>
<name>A0A177WIP7_BATDL</name>
<feature type="transmembrane region" description="Helical" evidence="2">
    <location>
        <begin position="207"/>
        <end position="228"/>
    </location>
</feature>
<reference evidence="3 4" key="1">
    <citation type="submission" date="2006-10" db="EMBL/GenBank/DDBJ databases">
        <title>The Genome Sequence of Batrachochytrium dendrobatidis JEL423.</title>
        <authorList>
            <consortium name="The Broad Institute Genome Sequencing Platform"/>
            <person name="Birren B."/>
            <person name="Lander E."/>
            <person name="Galagan J."/>
            <person name="Cuomo C."/>
            <person name="Devon K."/>
            <person name="Jaffe D."/>
            <person name="Butler J."/>
            <person name="Alvarez P."/>
            <person name="Gnerre S."/>
            <person name="Grabherr M."/>
            <person name="Kleber M."/>
            <person name="Mauceli E."/>
            <person name="Brockman W."/>
            <person name="Young S."/>
            <person name="LaButti K."/>
            <person name="Sykes S."/>
            <person name="DeCaprio D."/>
            <person name="Crawford M."/>
            <person name="Koehrsen M."/>
            <person name="Engels R."/>
            <person name="Montgomery P."/>
            <person name="Pearson M."/>
            <person name="Howarth C."/>
            <person name="Larson L."/>
            <person name="White J."/>
            <person name="O'Leary S."/>
            <person name="Kodira C."/>
            <person name="Zeng Q."/>
            <person name="Yandava C."/>
            <person name="Alvarado L."/>
            <person name="Longcore J."/>
            <person name="James T."/>
        </authorList>
    </citation>
    <scope>NUCLEOTIDE SEQUENCE [LARGE SCALE GENOMIC DNA]</scope>
    <source>
        <strain evidence="3 4">JEL423</strain>
    </source>
</reference>
<feature type="region of interest" description="Disordered" evidence="1">
    <location>
        <begin position="1"/>
        <end position="39"/>
    </location>
</feature>
<dbReference type="Gene3D" id="1.20.1530.20">
    <property type="match status" value="1"/>
</dbReference>
<dbReference type="STRING" id="403673.A0A177WIP7"/>
<dbReference type="EMBL" id="DS022302">
    <property type="protein sequence ID" value="OAJ39231.1"/>
    <property type="molecule type" value="Genomic_DNA"/>
</dbReference>
<dbReference type="GO" id="GO:0005886">
    <property type="term" value="C:plasma membrane"/>
    <property type="evidence" value="ECO:0007669"/>
    <property type="project" value="TreeGrafter"/>
</dbReference>
<keyword evidence="2" id="KW-0472">Membrane</keyword>
<organism evidence="3 4">
    <name type="scientific">Batrachochytrium dendrobatidis (strain JEL423)</name>
    <dbReference type="NCBI Taxonomy" id="403673"/>
    <lineage>
        <taxon>Eukaryota</taxon>
        <taxon>Fungi</taxon>
        <taxon>Fungi incertae sedis</taxon>
        <taxon>Chytridiomycota</taxon>
        <taxon>Chytridiomycota incertae sedis</taxon>
        <taxon>Chytridiomycetes</taxon>
        <taxon>Rhizophydiales</taxon>
        <taxon>Rhizophydiales incertae sedis</taxon>
        <taxon>Batrachochytrium</taxon>
    </lineage>
</organism>
<sequence>MPARNNPKSHLIRRGVGRNDSLKSPLEHTNDTAHSTTTTYPFQTTLSKPLYAFWSSNWFIICMVTAIVLAYISPSIGRTGGPMKPERYVKQIGTIVIFWTSGLNIKPSQLIRAASNIKVHILISTVSMGIIPLFVHFIVSPMFVRTIHFLGVTVDHETHSPIADTSSTPLWILAICNGLLVLSCLPSPVGSSVILTKACNGNEATSIFNSTLGSIIGVVVTPTLVHYYLGHATDLNSMHSASKDSQSISILDTLMLLGRSVLFPLLAGLASRLVLLRIAPQVLAWPFSKISSVVLLLIIHSTFCDAFYIPLAEESAFPQNQVPFFGVVVLTLVLAVFHLVCLFTVKSLGGVLHLSRADTIAAMFSASQKSLTLGIPMINLLFTNRPDISLVLMPLLIYHPTQILLGSLCSSMLQSWVDAEPVFVAENQMNNHKSSRAIAKNKSA</sequence>
<gene>
    <name evidence="3" type="ORF">BDEG_23093</name>
</gene>
<evidence type="ECO:0000313" key="4">
    <source>
        <dbReference type="Proteomes" id="UP000077115"/>
    </source>
</evidence>
<evidence type="ECO:0000256" key="1">
    <source>
        <dbReference type="SAM" id="MobiDB-lite"/>
    </source>
</evidence>
<accession>A0A177WIP7</accession>
<keyword evidence="2" id="KW-1133">Transmembrane helix</keyword>
<dbReference type="Pfam" id="PF13593">
    <property type="entry name" value="SBF_like"/>
    <property type="match status" value="1"/>
</dbReference>
<dbReference type="OrthoDB" id="188035at2759"/>
<dbReference type="PANTHER" id="PTHR18640">
    <property type="entry name" value="SOLUTE CARRIER FAMILY 10 MEMBER 7"/>
    <property type="match status" value="1"/>
</dbReference>
<dbReference type="InterPro" id="IPR016833">
    <property type="entry name" value="Put_Na-Bile_cotransptr"/>
</dbReference>
<evidence type="ECO:0000313" key="3">
    <source>
        <dbReference type="EMBL" id="OAJ39231.1"/>
    </source>
</evidence>
<reference evidence="3 4" key="2">
    <citation type="submission" date="2016-05" db="EMBL/GenBank/DDBJ databases">
        <title>Lineage-specific infection strategies underlie the spectrum of fungal disease in amphibians.</title>
        <authorList>
            <person name="Cuomo C.A."/>
            <person name="Farrer R.A."/>
            <person name="James T."/>
            <person name="Longcore J."/>
            <person name="Birren B."/>
        </authorList>
    </citation>
    <scope>NUCLEOTIDE SEQUENCE [LARGE SCALE GENOMIC DNA]</scope>
    <source>
        <strain evidence="3 4">JEL423</strain>
    </source>
</reference>
<dbReference type="AlphaFoldDB" id="A0A177WIP7"/>
<feature type="transmembrane region" description="Helical" evidence="2">
    <location>
        <begin position="58"/>
        <end position="76"/>
    </location>
</feature>
<dbReference type="VEuPathDB" id="FungiDB:BDEG_23093"/>
<dbReference type="PANTHER" id="PTHR18640:SF5">
    <property type="entry name" value="SODIUM_BILE ACID COTRANSPORTER 7"/>
    <property type="match status" value="1"/>
</dbReference>
<feature type="transmembrane region" description="Helical" evidence="2">
    <location>
        <begin position="170"/>
        <end position="195"/>
    </location>
</feature>
<dbReference type="InterPro" id="IPR038770">
    <property type="entry name" value="Na+/solute_symporter_sf"/>
</dbReference>
<dbReference type="Proteomes" id="UP000077115">
    <property type="component" value="Unassembled WGS sequence"/>
</dbReference>
<feature type="transmembrane region" description="Helical" evidence="2">
    <location>
        <begin position="248"/>
        <end position="270"/>
    </location>
</feature>